<name>A0A7K3WJY9_9FLAO</name>
<evidence type="ECO:0000313" key="12">
    <source>
        <dbReference type="Proteomes" id="UP000486602"/>
    </source>
</evidence>
<evidence type="ECO:0000256" key="4">
    <source>
        <dbReference type="ARBA" id="ARBA00022692"/>
    </source>
</evidence>
<keyword evidence="6" id="KW-0798">TonB box</keyword>
<dbReference type="Pfam" id="PF13715">
    <property type="entry name" value="CarbopepD_reg_2"/>
    <property type="match status" value="1"/>
</dbReference>
<dbReference type="InterPro" id="IPR008969">
    <property type="entry name" value="CarboxyPept-like_regulatory"/>
</dbReference>
<evidence type="ECO:0000256" key="7">
    <source>
        <dbReference type="ARBA" id="ARBA00023136"/>
    </source>
</evidence>
<feature type="domain" description="TonB-dependent receptor-like beta-barrel" evidence="10">
    <location>
        <begin position="299"/>
        <end position="689"/>
    </location>
</feature>
<dbReference type="InterPro" id="IPR000531">
    <property type="entry name" value="Beta-barrel_TonB"/>
</dbReference>
<gene>
    <name evidence="11" type="ORF">G3O08_00385</name>
</gene>
<dbReference type="InterPro" id="IPR039426">
    <property type="entry name" value="TonB-dep_rcpt-like"/>
</dbReference>
<evidence type="ECO:0000259" key="10">
    <source>
        <dbReference type="Pfam" id="PF00593"/>
    </source>
</evidence>
<keyword evidence="8 11" id="KW-0675">Receptor</keyword>
<evidence type="ECO:0000256" key="3">
    <source>
        <dbReference type="ARBA" id="ARBA00022452"/>
    </source>
</evidence>
<sequence>MYKYILILLGIGIFFPAKSQSLQGTVRDKQTKESLPGANVYWSNTTTGAITDTDGKFSLEAVKTLPHTLIVSYVGYRNDTLLVKSTEKPLTISLSSTVEMNAVEVTEDRGAFTMSSVDKLNTEHINRGILRKAACCNLSESFETTASVDVVLNDAITGTRKIQMLGLDGVYVQNLFEGIPFTRGLANVQGFDQIPGPWISAIQLTKGVGTVQNGYESMTGQININFLPSDGDETIYLDAFANSQNRLEANAVWTKPLNERWSTALFFGGNIENKRIDNNKDGFMDMPLREGIKLMNRWKYAGDFLRSQFIVRYNTEERTAGQIGFDYDDDFGKGSNYGFGLNFDQVEVMGKVGILSKEREDRSLGLTAIYSYTDVDSYFGNTIYKGVERSARFNSLFASKFSKYSDHSYTAGVHFLYDNYEETYADSAFSREEIVPGAFVEYTYERPRFTFVAGLRSDFHNLYGTQISPRMHGKYNLKPLTTLRATLGRGFRSPNAFADQLGVLASSRHVRVLQTPEAESSWNTGISLLHKFQLFGKDAAFNVDYYYTTFENQLVVDRDTDVNQLLFYNLNGNSDAHSFQADIQAEVVRGLGVKLSYKYQIVEVDYISGKLEKPLVPNNRALFNVGYTSPQGKWYIDATANYYGSSRLPDTSQNPEAFQIASDSEDFFIFNSQITRVLGKFEVYVGAENIGDFIQKDAIIDAENPFGSNFDSSMIYGPVNGRTFYAGVRLTITNPK</sequence>
<evidence type="ECO:0000256" key="1">
    <source>
        <dbReference type="ARBA" id="ARBA00004571"/>
    </source>
</evidence>
<proteinExistence type="predicted"/>
<dbReference type="SUPFAM" id="SSF56935">
    <property type="entry name" value="Porins"/>
    <property type="match status" value="1"/>
</dbReference>
<keyword evidence="4" id="KW-0812">Transmembrane</keyword>
<dbReference type="RefSeq" id="WP_163282683.1">
    <property type="nucleotide sequence ID" value="NZ_JAAGVY010000001.1"/>
</dbReference>
<dbReference type="GO" id="GO:0044718">
    <property type="term" value="P:siderophore transmembrane transport"/>
    <property type="evidence" value="ECO:0007669"/>
    <property type="project" value="TreeGrafter"/>
</dbReference>
<dbReference type="GO" id="GO:0015344">
    <property type="term" value="F:siderophore uptake transmembrane transporter activity"/>
    <property type="evidence" value="ECO:0007669"/>
    <property type="project" value="TreeGrafter"/>
</dbReference>
<dbReference type="PANTHER" id="PTHR30069:SF29">
    <property type="entry name" value="HEMOGLOBIN AND HEMOGLOBIN-HAPTOGLOBIN-BINDING PROTEIN 1-RELATED"/>
    <property type="match status" value="1"/>
</dbReference>
<evidence type="ECO:0000313" key="11">
    <source>
        <dbReference type="EMBL" id="NEN21960.1"/>
    </source>
</evidence>
<keyword evidence="9" id="KW-0998">Cell outer membrane</keyword>
<dbReference type="AlphaFoldDB" id="A0A7K3WJY9"/>
<dbReference type="Pfam" id="PF00593">
    <property type="entry name" value="TonB_dep_Rec_b-barrel"/>
    <property type="match status" value="1"/>
</dbReference>
<evidence type="ECO:0000256" key="9">
    <source>
        <dbReference type="ARBA" id="ARBA00023237"/>
    </source>
</evidence>
<dbReference type="Proteomes" id="UP000486602">
    <property type="component" value="Unassembled WGS sequence"/>
</dbReference>
<dbReference type="Gene3D" id="2.40.170.20">
    <property type="entry name" value="TonB-dependent receptor, beta-barrel domain"/>
    <property type="match status" value="1"/>
</dbReference>
<keyword evidence="5" id="KW-0732">Signal</keyword>
<dbReference type="InterPro" id="IPR036942">
    <property type="entry name" value="Beta-barrel_TonB_sf"/>
</dbReference>
<dbReference type="GO" id="GO:0009279">
    <property type="term" value="C:cell outer membrane"/>
    <property type="evidence" value="ECO:0007669"/>
    <property type="project" value="UniProtKB-SubCell"/>
</dbReference>
<reference evidence="11 12" key="1">
    <citation type="submission" date="2020-02" db="EMBL/GenBank/DDBJ databases">
        <title>Out from the shadows clarifying the taxonomy of the family Cryomorphaceae and related taxa by utilizing the GTDB taxonomic framework.</title>
        <authorList>
            <person name="Bowman J.P."/>
        </authorList>
    </citation>
    <scope>NUCLEOTIDE SEQUENCE [LARGE SCALE GENOMIC DNA]</scope>
    <source>
        <strain evidence="11 12">QSSC 1-22</strain>
    </source>
</reference>
<evidence type="ECO:0000256" key="6">
    <source>
        <dbReference type="ARBA" id="ARBA00023077"/>
    </source>
</evidence>
<evidence type="ECO:0000256" key="8">
    <source>
        <dbReference type="ARBA" id="ARBA00023170"/>
    </source>
</evidence>
<keyword evidence="3" id="KW-1134">Transmembrane beta strand</keyword>
<evidence type="ECO:0000256" key="2">
    <source>
        <dbReference type="ARBA" id="ARBA00022448"/>
    </source>
</evidence>
<dbReference type="Gene3D" id="2.60.40.1120">
    <property type="entry name" value="Carboxypeptidase-like, regulatory domain"/>
    <property type="match status" value="1"/>
</dbReference>
<dbReference type="PANTHER" id="PTHR30069">
    <property type="entry name" value="TONB-DEPENDENT OUTER MEMBRANE RECEPTOR"/>
    <property type="match status" value="1"/>
</dbReference>
<protein>
    <submittedName>
        <fullName evidence="11">TonB-dependent receptor</fullName>
    </submittedName>
</protein>
<accession>A0A7K3WJY9</accession>
<keyword evidence="7" id="KW-0472">Membrane</keyword>
<organism evidence="11 12">
    <name type="scientific">Cryomorpha ignava</name>
    <dbReference type="NCBI Taxonomy" id="101383"/>
    <lineage>
        <taxon>Bacteria</taxon>
        <taxon>Pseudomonadati</taxon>
        <taxon>Bacteroidota</taxon>
        <taxon>Flavobacteriia</taxon>
        <taxon>Flavobacteriales</taxon>
        <taxon>Cryomorphaceae</taxon>
        <taxon>Cryomorpha</taxon>
    </lineage>
</organism>
<dbReference type="SUPFAM" id="SSF49464">
    <property type="entry name" value="Carboxypeptidase regulatory domain-like"/>
    <property type="match status" value="1"/>
</dbReference>
<evidence type="ECO:0000256" key="5">
    <source>
        <dbReference type="ARBA" id="ARBA00022729"/>
    </source>
</evidence>
<keyword evidence="12" id="KW-1185">Reference proteome</keyword>
<keyword evidence="2" id="KW-0813">Transport</keyword>
<comment type="caution">
    <text evidence="11">The sequence shown here is derived from an EMBL/GenBank/DDBJ whole genome shotgun (WGS) entry which is preliminary data.</text>
</comment>
<dbReference type="EMBL" id="JAAGVY010000001">
    <property type="protein sequence ID" value="NEN21960.1"/>
    <property type="molecule type" value="Genomic_DNA"/>
</dbReference>
<comment type="subcellular location">
    <subcellularLocation>
        <location evidence="1">Cell outer membrane</location>
        <topology evidence="1">Multi-pass membrane protein</topology>
    </subcellularLocation>
</comment>